<feature type="transmembrane region" description="Helical" evidence="1">
    <location>
        <begin position="65"/>
        <end position="82"/>
    </location>
</feature>
<reference evidence="3 4" key="1">
    <citation type="journal article" date="2016" name="Nat. Commun.">
        <title>Thousands of microbial genomes shed light on interconnected biogeochemical processes in an aquifer system.</title>
        <authorList>
            <person name="Anantharaman K."/>
            <person name="Brown C.T."/>
            <person name="Hug L.A."/>
            <person name="Sharon I."/>
            <person name="Castelle C.J."/>
            <person name="Probst A.J."/>
            <person name="Thomas B.C."/>
            <person name="Singh A."/>
            <person name="Wilkins M.J."/>
            <person name="Karaoz U."/>
            <person name="Brodie E.L."/>
            <person name="Williams K.H."/>
            <person name="Hubbard S.S."/>
            <person name="Banfield J.F."/>
        </authorList>
    </citation>
    <scope>NUCLEOTIDE SEQUENCE [LARGE SCALE GENOMIC DNA]</scope>
</reference>
<evidence type="ECO:0000313" key="3">
    <source>
        <dbReference type="EMBL" id="OGL89446.1"/>
    </source>
</evidence>
<comment type="caution">
    <text evidence="3">The sequence shown here is derived from an EMBL/GenBank/DDBJ whole genome shotgun (WGS) entry which is preliminary data.</text>
</comment>
<dbReference type="EMBL" id="MGES01000002">
    <property type="protein sequence ID" value="OGL89446.1"/>
    <property type="molecule type" value="Genomic_DNA"/>
</dbReference>
<sequence>MSTNRRSLLFGYFWYVVFLLAVGVTVTVSPFWRDQILVTFKNVCSFTVGDITVIANHPVGYHEQFSVLVIYLTFSSLPFMVIRAARRFKLDSAEEMSMTDFNELLRDWILDDEPLARIGTAAVLGLLKYGALAVFEEFLFRYIGIGILPKWIPSVPLYTWILISTASFGVLHIFKTQGGVRVYPLWPLRIVVTMIAGFAFAYLFIKYGFWSALFVHMATNVIIVLFSFVPLFVYQLYRRYEEIA</sequence>
<evidence type="ECO:0000256" key="1">
    <source>
        <dbReference type="SAM" id="Phobius"/>
    </source>
</evidence>
<organism evidence="3 4">
    <name type="scientific">Candidatus Uhrbacteria bacterium RIFCSPLOWO2_02_FULL_51_9</name>
    <dbReference type="NCBI Taxonomy" id="1802410"/>
    <lineage>
        <taxon>Bacteria</taxon>
        <taxon>Candidatus Uhriibacteriota</taxon>
    </lineage>
</organism>
<keyword evidence="1" id="KW-1133">Transmembrane helix</keyword>
<evidence type="ECO:0000259" key="2">
    <source>
        <dbReference type="Pfam" id="PF02517"/>
    </source>
</evidence>
<protein>
    <recommendedName>
        <fullName evidence="2">CAAX prenyl protease 2/Lysostaphin resistance protein A-like domain-containing protein</fullName>
    </recommendedName>
</protein>
<dbReference type="InterPro" id="IPR003675">
    <property type="entry name" value="Rce1/LyrA-like_dom"/>
</dbReference>
<gene>
    <name evidence="3" type="ORF">A3H75_00660</name>
</gene>
<dbReference type="GO" id="GO:0004175">
    <property type="term" value="F:endopeptidase activity"/>
    <property type="evidence" value="ECO:0007669"/>
    <property type="project" value="UniProtKB-ARBA"/>
</dbReference>
<feature type="transmembrane region" description="Helical" evidence="1">
    <location>
        <begin position="155"/>
        <end position="174"/>
    </location>
</feature>
<proteinExistence type="predicted"/>
<dbReference type="GO" id="GO:0080120">
    <property type="term" value="P:CAAX-box protein maturation"/>
    <property type="evidence" value="ECO:0007669"/>
    <property type="project" value="UniProtKB-ARBA"/>
</dbReference>
<accession>A0A1F7VG10</accession>
<feature type="transmembrane region" description="Helical" evidence="1">
    <location>
        <begin position="186"/>
        <end position="205"/>
    </location>
</feature>
<feature type="domain" description="CAAX prenyl protease 2/Lysostaphin resistance protein A-like" evidence="2">
    <location>
        <begin position="124"/>
        <end position="222"/>
    </location>
</feature>
<feature type="transmembrane region" description="Helical" evidence="1">
    <location>
        <begin position="211"/>
        <end position="234"/>
    </location>
</feature>
<evidence type="ECO:0000313" key="4">
    <source>
        <dbReference type="Proteomes" id="UP000176678"/>
    </source>
</evidence>
<name>A0A1F7VG10_9BACT</name>
<keyword evidence="1" id="KW-0812">Transmembrane</keyword>
<feature type="transmembrane region" description="Helical" evidence="1">
    <location>
        <begin position="12"/>
        <end position="32"/>
    </location>
</feature>
<keyword evidence="1" id="KW-0472">Membrane</keyword>
<dbReference type="AlphaFoldDB" id="A0A1F7VG10"/>
<dbReference type="Pfam" id="PF02517">
    <property type="entry name" value="Rce1-like"/>
    <property type="match status" value="1"/>
</dbReference>
<dbReference type="Proteomes" id="UP000176678">
    <property type="component" value="Unassembled WGS sequence"/>
</dbReference>